<organism evidence="1 2">
    <name type="scientific">Trichonephila clavipes</name>
    <name type="common">Golden silk orbweaver</name>
    <name type="synonym">Nephila clavipes</name>
    <dbReference type="NCBI Taxonomy" id="2585209"/>
    <lineage>
        <taxon>Eukaryota</taxon>
        <taxon>Metazoa</taxon>
        <taxon>Ecdysozoa</taxon>
        <taxon>Arthropoda</taxon>
        <taxon>Chelicerata</taxon>
        <taxon>Arachnida</taxon>
        <taxon>Araneae</taxon>
        <taxon>Araneomorphae</taxon>
        <taxon>Entelegynae</taxon>
        <taxon>Araneoidea</taxon>
        <taxon>Nephilidae</taxon>
        <taxon>Trichonephila</taxon>
    </lineage>
</organism>
<protein>
    <submittedName>
        <fullName evidence="1">Uncharacterized protein</fullName>
    </submittedName>
</protein>
<reference evidence="1" key="1">
    <citation type="submission" date="2020-08" db="EMBL/GenBank/DDBJ databases">
        <title>Multicomponent nature underlies the extraordinary mechanical properties of spider dragline silk.</title>
        <authorList>
            <person name="Kono N."/>
            <person name="Nakamura H."/>
            <person name="Mori M."/>
            <person name="Yoshida Y."/>
            <person name="Ohtoshi R."/>
            <person name="Malay A.D."/>
            <person name="Moran D.A.P."/>
            <person name="Tomita M."/>
            <person name="Numata K."/>
            <person name="Arakawa K."/>
        </authorList>
    </citation>
    <scope>NUCLEOTIDE SEQUENCE</scope>
</reference>
<comment type="caution">
    <text evidence="1">The sequence shown here is derived from an EMBL/GenBank/DDBJ whole genome shotgun (WGS) entry which is preliminary data.</text>
</comment>
<keyword evidence="2" id="KW-1185">Reference proteome</keyword>
<proteinExistence type="predicted"/>
<evidence type="ECO:0000313" key="2">
    <source>
        <dbReference type="Proteomes" id="UP000887159"/>
    </source>
</evidence>
<evidence type="ECO:0000313" key="1">
    <source>
        <dbReference type="EMBL" id="GFY29287.1"/>
    </source>
</evidence>
<gene>
    <name evidence="1" type="ORF">TNCV_4724151</name>
</gene>
<name>A0A8X6W6N2_TRICX</name>
<dbReference type="AlphaFoldDB" id="A0A8X6W6N2"/>
<dbReference type="EMBL" id="BMAU01021387">
    <property type="protein sequence ID" value="GFY29287.1"/>
    <property type="molecule type" value="Genomic_DNA"/>
</dbReference>
<dbReference type="Proteomes" id="UP000887159">
    <property type="component" value="Unassembled WGS sequence"/>
</dbReference>
<sequence length="87" mass="10344">MSLTYRLSLEWNRKFLYGTPVKSLTFSNTLHCLKTVKTDFMQQVINDRVFSSLHKVENNSFESGIKKIEMFLPLEEHLSKYQRELEV</sequence>
<accession>A0A8X6W6N2</accession>